<feature type="compositionally biased region" description="Polar residues" evidence="1">
    <location>
        <begin position="94"/>
        <end position="115"/>
    </location>
</feature>
<dbReference type="AlphaFoldDB" id="A0A1X7VIW0"/>
<name>A0A1X7VIW0_AMPQE</name>
<organism evidence="2">
    <name type="scientific">Amphimedon queenslandica</name>
    <name type="common">Sponge</name>
    <dbReference type="NCBI Taxonomy" id="400682"/>
    <lineage>
        <taxon>Eukaryota</taxon>
        <taxon>Metazoa</taxon>
        <taxon>Porifera</taxon>
        <taxon>Demospongiae</taxon>
        <taxon>Heteroscleromorpha</taxon>
        <taxon>Haplosclerida</taxon>
        <taxon>Niphatidae</taxon>
        <taxon>Amphimedon</taxon>
    </lineage>
</organism>
<feature type="region of interest" description="Disordered" evidence="1">
    <location>
        <begin position="189"/>
        <end position="227"/>
    </location>
</feature>
<dbReference type="InParanoid" id="A0A1X7VIW0"/>
<sequence>MATGRKVLLSLKSKKKPVETRREREGGREREQKERDKLPDNRKSLLSLDSRKLFYKFISKKETTQLPATNLLYTISSSSSSSTWSPLPPPNIKRLTQSHNIPSNESVQDSPWTNRSSCSSIGSEEEEVRYKERGRNSSSSGIVSCKRSVDRQTTLDGSIAMNSSNKRSHCYKKKTSSFSFTATNNKSFTSGTTHSSFVPESFTTNTRDNGCHGNSRHGSSSDDAIRI</sequence>
<proteinExistence type="predicted"/>
<reference evidence="2" key="1">
    <citation type="submission" date="2017-05" db="UniProtKB">
        <authorList>
            <consortium name="EnsemblMetazoa"/>
        </authorList>
    </citation>
    <scope>IDENTIFICATION</scope>
</reference>
<protein>
    <submittedName>
        <fullName evidence="2">Uncharacterized protein</fullName>
    </submittedName>
</protein>
<accession>A0A1X7VIW0</accession>
<evidence type="ECO:0000313" key="2">
    <source>
        <dbReference type="EnsemblMetazoa" id="Aqu2.1.39729_001"/>
    </source>
</evidence>
<feature type="region of interest" description="Disordered" evidence="1">
    <location>
        <begin position="1"/>
        <end position="43"/>
    </location>
</feature>
<feature type="region of interest" description="Disordered" evidence="1">
    <location>
        <begin position="77"/>
        <end position="147"/>
    </location>
</feature>
<evidence type="ECO:0000256" key="1">
    <source>
        <dbReference type="SAM" id="MobiDB-lite"/>
    </source>
</evidence>
<dbReference type="EnsemblMetazoa" id="Aqu2.1.39729_001">
    <property type="protein sequence ID" value="Aqu2.1.39729_001"/>
    <property type="gene ID" value="Aqu2.1.39729"/>
</dbReference>
<feature type="compositionally biased region" description="Basic and acidic residues" evidence="1">
    <location>
        <begin position="16"/>
        <end position="43"/>
    </location>
</feature>
<feature type="compositionally biased region" description="Low complexity" evidence="1">
    <location>
        <begin position="1"/>
        <end position="11"/>
    </location>
</feature>
<feature type="compositionally biased region" description="Polar residues" evidence="1">
    <location>
        <begin position="189"/>
        <end position="208"/>
    </location>
</feature>